<accession>A0A915K445</accession>
<dbReference type="WBParaSite" id="nRc.2.0.1.t33540-RA">
    <property type="protein sequence ID" value="nRc.2.0.1.t33540-RA"/>
    <property type="gene ID" value="nRc.2.0.1.g33540"/>
</dbReference>
<evidence type="ECO:0000313" key="2">
    <source>
        <dbReference type="WBParaSite" id="nRc.2.0.1.t33540-RA"/>
    </source>
</evidence>
<dbReference type="AlphaFoldDB" id="A0A915K445"/>
<reference evidence="2" key="1">
    <citation type="submission" date="2022-11" db="UniProtKB">
        <authorList>
            <consortium name="WormBaseParasite"/>
        </authorList>
    </citation>
    <scope>IDENTIFICATION</scope>
</reference>
<proteinExistence type="predicted"/>
<protein>
    <submittedName>
        <fullName evidence="2">Uncharacterized protein</fullName>
    </submittedName>
</protein>
<keyword evidence="1" id="KW-1185">Reference proteome</keyword>
<sequence>SLTAYKVCCNDTNTLFEEKSFGFGSNIRALEMPKIFGASRRLNEYNISFSYIRPEGEQFLFK</sequence>
<organism evidence="1 2">
    <name type="scientific">Romanomermis culicivorax</name>
    <name type="common">Nematode worm</name>
    <dbReference type="NCBI Taxonomy" id="13658"/>
    <lineage>
        <taxon>Eukaryota</taxon>
        <taxon>Metazoa</taxon>
        <taxon>Ecdysozoa</taxon>
        <taxon>Nematoda</taxon>
        <taxon>Enoplea</taxon>
        <taxon>Dorylaimia</taxon>
        <taxon>Mermithida</taxon>
        <taxon>Mermithoidea</taxon>
        <taxon>Mermithidae</taxon>
        <taxon>Romanomermis</taxon>
    </lineage>
</organism>
<name>A0A915K445_ROMCU</name>
<dbReference type="Proteomes" id="UP000887565">
    <property type="component" value="Unplaced"/>
</dbReference>
<evidence type="ECO:0000313" key="1">
    <source>
        <dbReference type="Proteomes" id="UP000887565"/>
    </source>
</evidence>